<feature type="region of interest" description="Disordered" evidence="1">
    <location>
        <begin position="25"/>
        <end position="61"/>
    </location>
</feature>
<feature type="signal peptide" evidence="2">
    <location>
        <begin position="1"/>
        <end position="19"/>
    </location>
</feature>
<dbReference type="EMBL" id="FMUH01000001">
    <property type="protein sequence ID" value="SCX39702.1"/>
    <property type="molecule type" value="Genomic_DNA"/>
</dbReference>
<dbReference type="RefSeq" id="WP_092799722.1">
    <property type="nucleotide sequence ID" value="NZ_FMUH01000001.1"/>
</dbReference>
<proteinExistence type="predicted"/>
<protein>
    <recommendedName>
        <fullName evidence="5">Lipoprotein</fullName>
    </recommendedName>
</protein>
<keyword evidence="2" id="KW-0732">Signal</keyword>
<accession>A0A1G4XEP6</accession>
<reference evidence="4" key="1">
    <citation type="submission" date="2016-10" db="EMBL/GenBank/DDBJ databases">
        <authorList>
            <person name="Varghese N."/>
            <person name="Submissions S."/>
        </authorList>
    </citation>
    <scope>NUCLEOTIDE SEQUENCE [LARGE SCALE GENOMIC DNA]</scope>
    <source>
        <strain evidence="4">DSM 45722</strain>
    </source>
</reference>
<evidence type="ECO:0000256" key="2">
    <source>
        <dbReference type="SAM" id="SignalP"/>
    </source>
</evidence>
<feature type="compositionally biased region" description="Low complexity" evidence="1">
    <location>
        <begin position="25"/>
        <end position="55"/>
    </location>
</feature>
<gene>
    <name evidence="3" type="ORF">SAMN03159343_0749</name>
</gene>
<keyword evidence="4" id="KW-1185">Reference proteome</keyword>
<dbReference type="STRING" id="1960309.SAMN03159343_0749"/>
<dbReference type="Proteomes" id="UP000198981">
    <property type="component" value="Unassembled WGS sequence"/>
</dbReference>
<evidence type="ECO:0000313" key="3">
    <source>
        <dbReference type="EMBL" id="SCX39702.1"/>
    </source>
</evidence>
<dbReference type="PROSITE" id="PS51257">
    <property type="entry name" value="PROKAR_LIPOPROTEIN"/>
    <property type="match status" value="1"/>
</dbReference>
<evidence type="ECO:0000256" key="1">
    <source>
        <dbReference type="SAM" id="MobiDB-lite"/>
    </source>
</evidence>
<sequence>MSRSTSLVAVLGVATLALAACGGSDEEAAAPTTTSSSSATSSSSEATSSSAAAPAGDVTAPGTELALGESAVLELEYTGDTGTVEVTVDAVRQGTQAELDSLEIGEDAAGLLPWYVDVTLTRVGGEGDLSNGTLDSDLDVVTTSGSPTASIIEFSTFEPCNGESAPDPFDPGTSYTTCILVAADAADAVGSIEFAPFDSDYEDAPVVWRV</sequence>
<feature type="chain" id="PRO_5039685282" description="Lipoprotein" evidence="2">
    <location>
        <begin position="20"/>
        <end position="210"/>
    </location>
</feature>
<evidence type="ECO:0008006" key="5">
    <source>
        <dbReference type="Google" id="ProtNLM"/>
    </source>
</evidence>
<dbReference type="AlphaFoldDB" id="A0A1G4XEP6"/>
<organism evidence="3 4">
    <name type="scientific">Klenkia marina</name>
    <dbReference type="NCBI Taxonomy" id="1960309"/>
    <lineage>
        <taxon>Bacteria</taxon>
        <taxon>Bacillati</taxon>
        <taxon>Actinomycetota</taxon>
        <taxon>Actinomycetes</taxon>
        <taxon>Geodermatophilales</taxon>
        <taxon>Geodermatophilaceae</taxon>
        <taxon>Klenkia</taxon>
    </lineage>
</organism>
<name>A0A1G4XEP6_9ACTN</name>
<evidence type="ECO:0000313" key="4">
    <source>
        <dbReference type="Proteomes" id="UP000198981"/>
    </source>
</evidence>